<dbReference type="EMBL" id="WLZY01000017">
    <property type="protein sequence ID" value="NDL61053.1"/>
    <property type="molecule type" value="Genomic_DNA"/>
</dbReference>
<protein>
    <submittedName>
        <fullName evidence="1">Uncharacterized protein</fullName>
    </submittedName>
</protein>
<dbReference type="AlphaFoldDB" id="A0A7K3MCN4"/>
<organism evidence="1 2">
    <name type="scientific">Phytoactinopolyspora mesophila</name>
    <dbReference type="NCBI Taxonomy" id="2650750"/>
    <lineage>
        <taxon>Bacteria</taxon>
        <taxon>Bacillati</taxon>
        <taxon>Actinomycetota</taxon>
        <taxon>Actinomycetes</taxon>
        <taxon>Jiangellales</taxon>
        <taxon>Jiangellaceae</taxon>
        <taxon>Phytoactinopolyspora</taxon>
    </lineage>
</organism>
<keyword evidence="2" id="KW-1185">Reference proteome</keyword>
<sequence length="289" mass="32268">MTSQERKDLDNGIWLCKIHADLVDTNHSRYTVGLLKAWRARAEELARLRQDGVTRPGRSRFFAHEQTIGTPDDETEAKARIGALTREFLADVGVSQVLTRTDCVVAENVIFELLLNAHRYEGVRTFRIVSSSASVSVEYTSLTGYGLESLMEETRGHGGVDAVKMLADETQGRVQLNFRFSEQTSHWICSAVQLGYSDDPCAINLRDSDEHEREIFTSDCAGCESVHVHGHLNDHTSDNWVTARYVKQLIDQGVQVVVHSVPGPMARHLRTTIQAVLDGSEGFEMSEHA</sequence>
<evidence type="ECO:0000313" key="2">
    <source>
        <dbReference type="Proteomes" id="UP000460435"/>
    </source>
</evidence>
<reference evidence="1 2" key="1">
    <citation type="submission" date="2019-11" db="EMBL/GenBank/DDBJ databases">
        <authorList>
            <person name="Li X.-J."/>
            <person name="Feng X.-M."/>
        </authorList>
    </citation>
    <scope>NUCLEOTIDE SEQUENCE [LARGE SCALE GENOMIC DNA]</scope>
    <source>
        <strain evidence="1 2">XMNu-373</strain>
    </source>
</reference>
<comment type="caution">
    <text evidence="1">The sequence shown here is derived from an EMBL/GenBank/DDBJ whole genome shotgun (WGS) entry which is preliminary data.</text>
</comment>
<gene>
    <name evidence="1" type="ORF">F7O44_28690</name>
</gene>
<evidence type="ECO:0000313" key="1">
    <source>
        <dbReference type="EMBL" id="NDL61053.1"/>
    </source>
</evidence>
<name>A0A7K3MCN4_9ACTN</name>
<accession>A0A7K3MCN4</accession>
<proteinExistence type="predicted"/>
<dbReference type="RefSeq" id="WP_162453770.1">
    <property type="nucleotide sequence ID" value="NZ_WLZY01000017.1"/>
</dbReference>
<dbReference type="Proteomes" id="UP000460435">
    <property type="component" value="Unassembled WGS sequence"/>
</dbReference>